<proteinExistence type="predicted"/>
<accession>A0A6I6F6E8</accession>
<keyword evidence="6 10" id="KW-0560">Oxidoreductase</keyword>
<keyword evidence="7" id="KW-0408">Iron</keyword>
<name>A0A6I6F6E8_9CLOT</name>
<evidence type="ECO:0000256" key="3">
    <source>
        <dbReference type="ARBA" id="ARBA00022694"/>
    </source>
</evidence>
<feature type="domain" description="4Fe-4S ferredoxin-type" evidence="9">
    <location>
        <begin position="164"/>
        <end position="196"/>
    </location>
</feature>
<evidence type="ECO:0000259" key="9">
    <source>
        <dbReference type="PROSITE" id="PS51379"/>
    </source>
</evidence>
<protein>
    <submittedName>
        <fullName evidence="10">tRNA epoxyqueuosine(34) reductase QueG</fullName>
        <ecNumber evidence="10">1.17.99.6</ecNumber>
    </submittedName>
</protein>
<keyword evidence="4" id="KW-0479">Metal-binding</keyword>
<keyword evidence="3" id="KW-0819">tRNA processing</keyword>
<organism evidence="10 11">
    <name type="scientific">Clostridium bovifaecis</name>
    <dbReference type="NCBI Taxonomy" id="2184719"/>
    <lineage>
        <taxon>Bacteria</taxon>
        <taxon>Bacillati</taxon>
        <taxon>Bacillota</taxon>
        <taxon>Clostridia</taxon>
        <taxon>Eubacteriales</taxon>
        <taxon>Clostridiaceae</taxon>
        <taxon>Clostridium</taxon>
    </lineage>
</organism>
<dbReference type="EMBL" id="CP046522">
    <property type="protein sequence ID" value="QGU96057.1"/>
    <property type="molecule type" value="Genomic_DNA"/>
</dbReference>
<evidence type="ECO:0000256" key="8">
    <source>
        <dbReference type="ARBA" id="ARBA00023014"/>
    </source>
</evidence>
<dbReference type="AlphaFoldDB" id="A0A6I6F6E8"/>
<dbReference type="PANTHER" id="PTHR30002">
    <property type="entry name" value="EPOXYQUEUOSINE REDUCTASE"/>
    <property type="match status" value="1"/>
</dbReference>
<evidence type="ECO:0000313" key="10">
    <source>
        <dbReference type="EMBL" id="QGU96057.1"/>
    </source>
</evidence>
<dbReference type="Proteomes" id="UP000422764">
    <property type="component" value="Chromosome"/>
</dbReference>
<dbReference type="Pfam" id="PF08331">
    <property type="entry name" value="QueG_DUF1730"/>
    <property type="match status" value="1"/>
</dbReference>
<dbReference type="InterPro" id="IPR017900">
    <property type="entry name" value="4Fe4S_Fe_S_CS"/>
</dbReference>
<evidence type="ECO:0000256" key="4">
    <source>
        <dbReference type="ARBA" id="ARBA00022723"/>
    </source>
</evidence>
<keyword evidence="11" id="KW-1185">Reference proteome</keyword>
<evidence type="ECO:0000256" key="7">
    <source>
        <dbReference type="ARBA" id="ARBA00023004"/>
    </source>
</evidence>
<evidence type="ECO:0000256" key="1">
    <source>
        <dbReference type="ARBA" id="ARBA00022485"/>
    </source>
</evidence>
<dbReference type="GO" id="GO:0051539">
    <property type="term" value="F:4 iron, 4 sulfur cluster binding"/>
    <property type="evidence" value="ECO:0007669"/>
    <property type="project" value="UniProtKB-KW"/>
</dbReference>
<dbReference type="PROSITE" id="PS00198">
    <property type="entry name" value="4FE4S_FER_1"/>
    <property type="match status" value="1"/>
</dbReference>
<dbReference type="GO" id="GO:0046872">
    <property type="term" value="F:metal ion binding"/>
    <property type="evidence" value="ECO:0007669"/>
    <property type="project" value="UniProtKB-KW"/>
</dbReference>
<dbReference type="SUPFAM" id="SSF46548">
    <property type="entry name" value="alpha-helical ferredoxin"/>
    <property type="match status" value="1"/>
</dbReference>
<dbReference type="Gene3D" id="3.30.70.3270">
    <property type="match status" value="1"/>
</dbReference>
<evidence type="ECO:0000256" key="2">
    <source>
        <dbReference type="ARBA" id="ARBA00022490"/>
    </source>
</evidence>
<dbReference type="Pfam" id="PF13484">
    <property type="entry name" value="Fer4_16"/>
    <property type="match status" value="1"/>
</dbReference>
<keyword evidence="2" id="KW-0963">Cytoplasm</keyword>
<evidence type="ECO:0000256" key="5">
    <source>
        <dbReference type="ARBA" id="ARBA00022785"/>
    </source>
</evidence>
<dbReference type="GO" id="GO:0052693">
    <property type="term" value="F:epoxyqueuosine reductase activity"/>
    <property type="evidence" value="ECO:0007669"/>
    <property type="project" value="UniProtKB-EC"/>
</dbReference>
<reference evidence="10 11" key="1">
    <citation type="submission" date="2019-12" db="EMBL/GenBank/DDBJ databases">
        <title>Genome sequenceing of Clostridium bovifaecis.</title>
        <authorList>
            <person name="Yao Y."/>
        </authorList>
    </citation>
    <scope>NUCLEOTIDE SEQUENCE [LARGE SCALE GENOMIC DNA]</scope>
    <source>
        <strain evidence="10 11">BXX</strain>
    </source>
</reference>
<evidence type="ECO:0000256" key="6">
    <source>
        <dbReference type="ARBA" id="ARBA00023002"/>
    </source>
</evidence>
<dbReference type="InterPro" id="IPR013542">
    <property type="entry name" value="QueG_DUF1730"/>
</dbReference>
<dbReference type="InterPro" id="IPR004453">
    <property type="entry name" value="QueG"/>
</dbReference>
<dbReference type="PROSITE" id="PS51379">
    <property type="entry name" value="4FE4S_FER_2"/>
    <property type="match status" value="1"/>
</dbReference>
<evidence type="ECO:0000313" key="11">
    <source>
        <dbReference type="Proteomes" id="UP000422764"/>
    </source>
</evidence>
<dbReference type="NCBIfam" id="TIGR00276">
    <property type="entry name" value="tRNA epoxyqueuosine(34) reductase QueG"/>
    <property type="match status" value="1"/>
</dbReference>
<dbReference type="EC" id="1.17.99.6" evidence="10"/>
<keyword evidence="1" id="KW-0004">4Fe-4S</keyword>
<gene>
    <name evidence="10" type="primary">queG</name>
    <name evidence="10" type="ORF">GOM49_14000</name>
</gene>
<dbReference type="InterPro" id="IPR017896">
    <property type="entry name" value="4Fe4S_Fe-S-bd"/>
</dbReference>
<keyword evidence="5" id="KW-0671">Queuosine biosynthesis</keyword>
<sequence>MSYKEDIVGYCNKLGIENIGFTKCRVFEELREFYSHRKSKQIENEFEEDDIEKRINPFLYMEEGKTIISLAFPYIYEKYNNTEGYFSKYTLGIDYHKVVGKYMESICGFIESLGGKAKYFVDSNALPERYIAYLSGVGFIGKNNMLITEEYGSYIFLGEIVTDLEIEEDRPKETECGECDICLRACPVSAIDKENNNPNMCLSYITQKKDIDEQEMSELKGRLFGCDTCQDVCPYNKNIKFSQLEEFKPFDFMKTIDYEDILNMSKKDFNEKYKLTSCGWRGKSILQRNVLINLARLKKLDEGKKFNSPYIQEYYKKLLKK</sequence>
<dbReference type="GO" id="GO:0008616">
    <property type="term" value="P:tRNA queuosine(34) biosynthetic process"/>
    <property type="evidence" value="ECO:0007669"/>
    <property type="project" value="UniProtKB-KW"/>
</dbReference>
<keyword evidence="8" id="KW-0411">Iron-sulfur</keyword>
<dbReference type="PANTHER" id="PTHR30002:SF4">
    <property type="entry name" value="EPOXYQUEUOSINE REDUCTASE"/>
    <property type="match status" value="1"/>
</dbReference>